<comment type="caution">
    <text evidence="3">The sequence shown here is derived from an EMBL/GenBank/DDBJ whole genome shotgun (WGS) entry which is preliminary data.</text>
</comment>
<evidence type="ECO:0000256" key="1">
    <source>
        <dbReference type="SAM" id="Phobius"/>
    </source>
</evidence>
<feature type="signal peptide" evidence="2">
    <location>
        <begin position="1"/>
        <end position="17"/>
    </location>
</feature>
<feature type="transmembrane region" description="Helical" evidence="1">
    <location>
        <begin position="514"/>
        <end position="534"/>
    </location>
</feature>
<dbReference type="AlphaFoldDB" id="A0AA86R947"/>
<evidence type="ECO:0000313" key="3">
    <source>
        <dbReference type="EMBL" id="CAI9963830.1"/>
    </source>
</evidence>
<keyword evidence="2" id="KW-0732">Signal</keyword>
<evidence type="ECO:0000313" key="4">
    <source>
        <dbReference type="EMBL" id="CAL6045109.1"/>
    </source>
</evidence>
<sequence length="539" mass="61628">MLQYYSVLLLRCFLSNTTVMLDVQTRDAVFKAWPRTDATRETELCGKLKGDMFKLSIQTGAYEYVLNTLQSYDPAKYIEIRLPCTEVVLGVPGTCATAFKAKSAIYTMDFQEANQNVTEAASNLRKLDFDRKACFQNARLDVGQQVQISPGVFSDQFQFVANTSNCKYPLDSLSTISNNNPLDQKALLTFQAYPNFTYDKPQFSVSPSELLEQQFNCQNQSCSEMVNGLATQSYDYFQVNYSVPSLIPDRNGQLTRKVHYTSIMESNKVRNVNLNVIDCYTSQKLRMHSRQIRIISQLNESMEWCKKPLNLILNYDKMITRVVFQENYDFRIGEHYTVDFQSAHLLNATNEWMGCPESTNETHCYKVLAKRNQLIDYFVTVQHIFYKEDIVQTMIPLYPASEVSCFGNTVFHLSNSQVCSTFDQYCASDLELDSYQFTFSFGDIGKYGNNLLNITTQATYPKSIHQYCANYNFTEQQILSLANQSTVTGELLIGSLMLPVTTINNIALPQNVKYISYILVTVVIILFIIISSSLKYSWI</sequence>
<reference evidence="3" key="1">
    <citation type="submission" date="2023-06" db="EMBL/GenBank/DDBJ databases">
        <authorList>
            <person name="Kurt Z."/>
        </authorList>
    </citation>
    <scope>NUCLEOTIDE SEQUENCE</scope>
</reference>
<keyword evidence="1" id="KW-1133">Transmembrane helix</keyword>
<name>A0AA86R947_9EUKA</name>
<evidence type="ECO:0000256" key="2">
    <source>
        <dbReference type="SAM" id="SignalP"/>
    </source>
</evidence>
<gene>
    <name evidence="4" type="ORF">HINF_LOCUS40882</name>
    <name evidence="3" type="ORF">HINF_LOCUS51475</name>
</gene>
<accession>A0AA86R947</accession>
<evidence type="ECO:0000313" key="5">
    <source>
        <dbReference type="Proteomes" id="UP001642409"/>
    </source>
</evidence>
<feature type="chain" id="PRO_5041727398" evidence="2">
    <location>
        <begin position="18"/>
        <end position="539"/>
    </location>
</feature>
<dbReference type="Proteomes" id="UP001642409">
    <property type="component" value="Unassembled WGS sequence"/>
</dbReference>
<proteinExistence type="predicted"/>
<keyword evidence="5" id="KW-1185">Reference proteome</keyword>
<keyword evidence="1" id="KW-0472">Membrane</keyword>
<reference evidence="4 5" key="2">
    <citation type="submission" date="2024-07" db="EMBL/GenBank/DDBJ databases">
        <authorList>
            <person name="Akdeniz Z."/>
        </authorList>
    </citation>
    <scope>NUCLEOTIDE SEQUENCE [LARGE SCALE GENOMIC DNA]</scope>
</reference>
<dbReference type="EMBL" id="CAXDID020000162">
    <property type="protein sequence ID" value="CAL6045109.1"/>
    <property type="molecule type" value="Genomic_DNA"/>
</dbReference>
<protein>
    <submittedName>
        <fullName evidence="3">Uncharacterized protein</fullName>
    </submittedName>
</protein>
<organism evidence="3">
    <name type="scientific">Hexamita inflata</name>
    <dbReference type="NCBI Taxonomy" id="28002"/>
    <lineage>
        <taxon>Eukaryota</taxon>
        <taxon>Metamonada</taxon>
        <taxon>Diplomonadida</taxon>
        <taxon>Hexamitidae</taxon>
        <taxon>Hexamitinae</taxon>
        <taxon>Hexamita</taxon>
    </lineage>
</organism>
<dbReference type="EMBL" id="CATOUU010000970">
    <property type="protein sequence ID" value="CAI9963830.1"/>
    <property type="molecule type" value="Genomic_DNA"/>
</dbReference>
<keyword evidence="1" id="KW-0812">Transmembrane</keyword>